<name>A0A3B1CSF0_9ZZZZ</name>
<gene>
    <name evidence="1" type="ORF">MNBD_IGNAVI01-18</name>
</gene>
<reference evidence="1" key="1">
    <citation type="submission" date="2018-06" db="EMBL/GenBank/DDBJ databases">
        <authorList>
            <person name="Zhirakovskaya E."/>
        </authorList>
    </citation>
    <scope>NUCLEOTIDE SEQUENCE</scope>
</reference>
<sequence length="36" mass="4058">MTQSIPLSSKNTENSKETTKDIVKEIANLITDLEKH</sequence>
<evidence type="ECO:0000313" key="1">
    <source>
        <dbReference type="EMBL" id="VAX26834.1"/>
    </source>
</evidence>
<dbReference type="AlphaFoldDB" id="A0A3B1CSF0"/>
<proteinExistence type="predicted"/>
<organism evidence="1">
    <name type="scientific">hydrothermal vent metagenome</name>
    <dbReference type="NCBI Taxonomy" id="652676"/>
    <lineage>
        <taxon>unclassified sequences</taxon>
        <taxon>metagenomes</taxon>
        <taxon>ecological metagenomes</taxon>
    </lineage>
</organism>
<protein>
    <submittedName>
        <fullName evidence="1">Uncharacterized protein</fullName>
    </submittedName>
</protein>
<accession>A0A3B1CSF0</accession>
<dbReference type="EMBL" id="UOGD01000356">
    <property type="protein sequence ID" value="VAX26834.1"/>
    <property type="molecule type" value="Genomic_DNA"/>
</dbReference>